<accession>A0ACC3BBH7</accession>
<dbReference type="EMBL" id="JAOPJF010000010">
    <property type="protein sequence ID" value="KAK1147845.1"/>
    <property type="molecule type" value="Genomic_DNA"/>
</dbReference>
<name>A0ACC3BBH7_9EURO</name>
<gene>
    <name evidence="1" type="ORF">N8T08_000358</name>
</gene>
<sequence>MVSMLRATQEASEEATRPTHINITATASSTILHKHNSGAPFTITLTAVLPIIPNEVNKPLTVFIHDTLLDPKSMVFFQNGLELVNSDSIEHPQQPVARPGQSSVYSSEGSCTVDRENEQHFVTLQPGVPYRVTHTMKARPKFSMNNAHDKVPWVSPFGHTHGLNVGATYQVQLGDGMSHIKWFRRGKKEEVLSGYGGFWDYFWGLTCLRRKPKERIGDSNMRPVPLVLLNEVSVTVAF</sequence>
<dbReference type="Proteomes" id="UP001177260">
    <property type="component" value="Unassembled WGS sequence"/>
</dbReference>
<reference evidence="1 2" key="1">
    <citation type="journal article" date="2023" name="ACS Omega">
        <title>Identification of the Neoaspergillic Acid Biosynthesis Gene Cluster by Establishing an In Vitro CRISPR-Ribonucleoprotein Genetic System in Aspergillus melleus.</title>
        <authorList>
            <person name="Yuan B."/>
            <person name="Grau M.F."/>
            <person name="Murata R.M."/>
            <person name="Torok T."/>
            <person name="Venkateswaran K."/>
            <person name="Stajich J.E."/>
            <person name="Wang C.C.C."/>
        </authorList>
    </citation>
    <scope>NUCLEOTIDE SEQUENCE [LARGE SCALE GENOMIC DNA]</scope>
    <source>
        <strain evidence="1 2">IMV 1140</strain>
    </source>
</reference>
<protein>
    <submittedName>
        <fullName evidence="1">Uncharacterized protein</fullName>
    </submittedName>
</protein>
<proteinExistence type="predicted"/>
<evidence type="ECO:0000313" key="2">
    <source>
        <dbReference type="Proteomes" id="UP001177260"/>
    </source>
</evidence>
<organism evidence="1 2">
    <name type="scientific">Aspergillus melleus</name>
    <dbReference type="NCBI Taxonomy" id="138277"/>
    <lineage>
        <taxon>Eukaryota</taxon>
        <taxon>Fungi</taxon>
        <taxon>Dikarya</taxon>
        <taxon>Ascomycota</taxon>
        <taxon>Pezizomycotina</taxon>
        <taxon>Eurotiomycetes</taxon>
        <taxon>Eurotiomycetidae</taxon>
        <taxon>Eurotiales</taxon>
        <taxon>Aspergillaceae</taxon>
        <taxon>Aspergillus</taxon>
        <taxon>Aspergillus subgen. Circumdati</taxon>
    </lineage>
</organism>
<evidence type="ECO:0000313" key="1">
    <source>
        <dbReference type="EMBL" id="KAK1147845.1"/>
    </source>
</evidence>
<keyword evidence="2" id="KW-1185">Reference proteome</keyword>
<comment type="caution">
    <text evidence="1">The sequence shown here is derived from an EMBL/GenBank/DDBJ whole genome shotgun (WGS) entry which is preliminary data.</text>
</comment>